<dbReference type="SUPFAM" id="SSF53300">
    <property type="entry name" value="vWA-like"/>
    <property type="match status" value="1"/>
</dbReference>
<dbReference type="Proteomes" id="UP000005850">
    <property type="component" value="Chromosome"/>
</dbReference>
<dbReference type="AlphaFoldDB" id="A0A075R5T8"/>
<feature type="domain" description="VWFA" evidence="1">
    <location>
        <begin position="216"/>
        <end position="375"/>
    </location>
</feature>
<reference evidence="2 3" key="1">
    <citation type="journal article" date="2011" name="J. Bacteriol.">
        <title>Genome sequence of Brevibacillus laterosporus LMG 15441, a pathogen of invertebrates.</title>
        <authorList>
            <person name="Djukic M."/>
            <person name="Poehlein A."/>
            <person name="Thurmer A."/>
            <person name="Daniel R."/>
        </authorList>
    </citation>
    <scope>NUCLEOTIDE SEQUENCE [LARGE SCALE GENOMIC DNA]</scope>
    <source>
        <strain evidence="2 3">LMG 15441</strain>
    </source>
</reference>
<keyword evidence="3" id="KW-1185">Reference proteome</keyword>
<dbReference type="STRING" id="1042163.BRLA_c036950"/>
<gene>
    <name evidence="2" type="ORF">BRLA_c036950</name>
</gene>
<dbReference type="InterPro" id="IPR008912">
    <property type="entry name" value="Uncharacterised_CoxE"/>
</dbReference>
<dbReference type="EMBL" id="CP007806">
    <property type="protein sequence ID" value="AIG27997.1"/>
    <property type="molecule type" value="Genomic_DNA"/>
</dbReference>
<evidence type="ECO:0000313" key="2">
    <source>
        <dbReference type="EMBL" id="AIG27997.1"/>
    </source>
</evidence>
<evidence type="ECO:0000313" key="3">
    <source>
        <dbReference type="Proteomes" id="UP000005850"/>
    </source>
</evidence>
<dbReference type="PANTHER" id="PTHR30634">
    <property type="entry name" value="OUTER MEMBRANE LOLAB LIPOPROTEIN INSERTION APPARATUS"/>
    <property type="match status" value="1"/>
</dbReference>
<dbReference type="PANTHER" id="PTHR30634:SF16">
    <property type="entry name" value="OUTER-MEMBRANE LIPOPROTEIN LOLB"/>
    <property type="match status" value="1"/>
</dbReference>
<dbReference type="InterPro" id="IPR050458">
    <property type="entry name" value="LolB"/>
</dbReference>
<dbReference type="InterPro" id="IPR036465">
    <property type="entry name" value="vWFA_dom_sf"/>
</dbReference>
<dbReference type="SMART" id="SM00327">
    <property type="entry name" value="VWA"/>
    <property type="match status" value="1"/>
</dbReference>
<accession>A0A075R5T8</accession>
<dbReference type="eggNOG" id="COG2425">
    <property type="taxonomic scope" value="Bacteria"/>
</dbReference>
<dbReference type="Gene3D" id="3.40.50.410">
    <property type="entry name" value="von Willebrand factor, type A domain"/>
    <property type="match status" value="1"/>
</dbReference>
<dbReference type="HOGENOM" id="CLU_058765_0_0_9"/>
<dbReference type="Pfam" id="PF05762">
    <property type="entry name" value="VWA_CoxE"/>
    <property type="match status" value="1"/>
</dbReference>
<protein>
    <submittedName>
        <fullName evidence="2">VWA domain containing CoxE-like protein</fullName>
    </submittedName>
</protein>
<dbReference type="InterPro" id="IPR002035">
    <property type="entry name" value="VWF_A"/>
</dbReference>
<evidence type="ECO:0000259" key="1">
    <source>
        <dbReference type="SMART" id="SM00327"/>
    </source>
</evidence>
<proteinExistence type="predicted"/>
<dbReference type="KEGG" id="blr:BRLA_c036950"/>
<name>A0A075R5T8_BRELA</name>
<organism evidence="2 3">
    <name type="scientific">Brevibacillus laterosporus LMG 15441</name>
    <dbReference type="NCBI Taxonomy" id="1042163"/>
    <lineage>
        <taxon>Bacteria</taxon>
        <taxon>Bacillati</taxon>
        <taxon>Bacillota</taxon>
        <taxon>Bacilli</taxon>
        <taxon>Bacillales</taxon>
        <taxon>Paenibacillaceae</taxon>
        <taxon>Brevibacillus</taxon>
    </lineage>
</organism>
<dbReference type="RefSeq" id="WP_041752337.1">
    <property type="nucleotide sequence ID" value="NZ_CP007806.1"/>
</dbReference>
<sequence length="380" mass="43847">MEPHINKENLNRWRLLLGENSKESLNRIDGYKEADFTYSEIDDILGYLYNREYKEEQGYRVKGGQGGSQLTVPTWIRKIRTIFPKKTVEILEKQAIEKYNMTELLTDKKVLEKLEPNMTLLKNILQFKGYMKGEVVKTAKDMVRRVVEELKKTLEFQIKASVVGKRNYHRRGYIKSIKNLDYKRTIRKNLKNYDKQKKRLFLDEVYFHSNTQQQNKWNIIIAVDESGSMLDSVIYSSVMASIFHQLSSLKTNLIIFDTQVVDLTDQLEDPVDLLMSVQLGGGTHIAKALKYGKTLLENPNKTIFILVSDLEEGYPINDMYRTSKEIIDTGCRFLVLTALDFEGNGVYNQHAARTLADMGAHVAAITPDELARWIGKIITS</sequence>